<comment type="caution">
    <text evidence="2">The sequence shown here is derived from an EMBL/GenBank/DDBJ whole genome shotgun (WGS) entry which is preliminary data.</text>
</comment>
<gene>
    <name evidence="2" type="ORF">GPM918_LOCUS39038</name>
    <name evidence="1" type="ORF">OVA965_LOCUS32722</name>
    <name evidence="4" type="ORF">SRO942_LOCUS39894</name>
    <name evidence="3" type="ORF">TMI583_LOCUS33585</name>
</gene>
<evidence type="ECO:0000313" key="4">
    <source>
        <dbReference type="EMBL" id="CAF4409067.1"/>
    </source>
</evidence>
<dbReference type="EMBL" id="CAJOBA010047477">
    <property type="protein sequence ID" value="CAF4201614.1"/>
    <property type="molecule type" value="Genomic_DNA"/>
</dbReference>
<dbReference type="Proteomes" id="UP000663829">
    <property type="component" value="Unassembled WGS sequence"/>
</dbReference>
<dbReference type="PANTHER" id="PTHR19871:SF14">
    <property type="entry name" value="DUF4062 DOMAIN-CONTAINING PROTEIN"/>
    <property type="match status" value="1"/>
</dbReference>
<accession>A0A815WZB2</accession>
<proteinExistence type="predicted"/>
<evidence type="ECO:0000313" key="1">
    <source>
        <dbReference type="EMBL" id="CAF1394225.1"/>
    </source>
</evidence>
<reference evidence="2" key="1">
    <citation type="submission" date="2021-02" db="EMBL/GenBank/DDBJ databases">
        <authorList>
            <person name="Nowell W R."/>
        </authorList>
    </citation>
    <scope>NUCLEOTIDE SEQUENCE</scope>
</reference>
<dbReference type="EMBL" id="CAJNOQ010026737">
    <property type="protein sequence ID" value="CAF1548221.1"/>
    <property type="molecule type" value="Genomic_DNA"/>
</dbReference>
<dbReference type="Proteomes" id="UP000681722">
    <property type="component" value="Unassembled WGS sequence"/>
</dbReference>
<protein>
    <submittedName>
        <fullName evidence="2">Uncharacterized protein</fullName>
    </submittedName>
</protein>
<dbReference type="InterPro" id="IPR052752">
    <property type="entry name" value="NACHT-WD_repeat"/>
</dbReference>
<evidence type="ECO:0000313" key="2">
    <source>
        <dbReference type="EMBL" id="CAF1548221.1"/>
    </source>
</evidence>
<dbReference type="AlphaFoldDB" id="A0A815WZB2"/>
<feature type="non-terminal residue" evidence="2">
    <location>
        <position position="1"/>
    </location>
</feature>
<dbReference type="Proteomes" id="UP000682733">
    <property type="component" value="Unassembled WGS sequence"/>
</dbReference>
<dbReference type="EMBL" id="CAJNOK010025768">
    <property type="protein sequence ID" value="CAF1394225.1"/>
    <property type="molecule type" value="Genomic_DNA"/>
</dbReference>
<dbReference type="Proteomes" id="UP000677228">
    <property type="component" value="Unassembled WGS sequence"/>
</dbReference>
<sequence>TVEERNLLIENVYPKLKEYCQEKYGLEFQIFLSHRYGGRFLPATITQRLFSALYPYLINLSFVEQWYKVDQNPLEAVYILQPLTEDLIKDNKIWNEIENKLHTDLRQAADKCYAKGMIEKEDRDLFFISVTEQEIHRALENNHDQTNRMLCFIREITDLNEIKNKNKFAETEDEPNRLLDKLKAQIYTQLDSQNIKTYKVAWESKEDRETYMKKFLNDFETLVKNQIDYHVQHLKQKSLLLTDLLYDEVMEHAIQCKQSVERFQERNDIMEKV</sequence>
<dbReference type="OrthoDB" id="2325716at2759"/>
<name>A0A815WZB2_9BILA</name>
<organism evidence="2 5">
    <name type="scientific">Didymodactylos carnosus</name>
    <dbReference type="NCBI Taxonomy" id="1234261"/>
    <lineage>
        <taxon>Eukaryota</taxon>
        <taxon>Metazoa</taxon>
        <taxon>Spiralia</taxon>
        <taxon>Gnathifera</taxon>
        <taxon>Rotifera</taxon>
        <taxon>Eurotatoria</taxon>
        <taxon>Bdelloidea</taxon>
        <taxon>Philodinida</taxon>
        <taxon>Philodinidae</taxon>
        <taxon>Didymodactylos</taxon>
    </lineage>
</organism>
<dbReference type="PANTHER" id="PTHR19871">
    <property type="entry name" value="BETA TRANSDUCIN-RELATED PROTEIN"/>
    <property type="match status" value="1"/>
</dbReference>
<keyword evidence="5" id="KW-1185">Reference proteome</keyword>
<evidence type="ECO:0000313" key="3">
    <source>
        <dbReference type="EMBL" id="CAF4201614.1"/>
    </source>
</evidence>
<evidence type="ECO:0000313" key="5">
    <source>
        <dbReference type="Proteomes" id="UP000663829"/>
    </source>
</evidence>
<dbReference type="EMBL" id="CAJOBC010092406">
    <property type="protein sequence ID" value="CAF4409067.1"/>
    <property type="molecule type" value="Genomic_DNA"/>
</dbReference>